<organism evidence="1 2">
    <name type="scientific">Ceratitis capitata</name>
    <name type="common">Mediterranean fruit fly</name>
    <name type="synonym">Tephritis capitata</name>
    <dbReference type="NCBI Taxonomy" id="7213"/>
    <lineage>
        <taxon>Eukaryota</taxon>
        <taxon>Metazoa</taxon>
        <taxon>Ecdysozoa</taxon>
        <taxon>Arthropoda</taxon>
        <taxon>Hexapoda</taxon>
        <taxon>Insecta</taxon>
        <taxon>Pterygota</taxon>
        <taxon>Neoptera</taxon>
        <taxon>Endopterygota</taxon>
        <taxon>Diptera</taxon>
        <taxon>Brachycera</taxon>
        <taxon>Muscomorpha</taxon>
        <taxon>Tephritoidea</taxon>
        <taxon>Tephritidae</taxon>
        <taxon>Ceratitis</taxon>
        <taxon>Ceratitis</taxon>
    </lineage>
</organism>
<dbReference type="AlphaFoldDB" id="A0A811U803"/>
<dbReference type="Proteomes" id="UP000606786">
    <property type="component" value="Unassembled WGS sequence"/>
</dbReference>
<accession>A0A811U803</accession>
<evidence type="ECO:0000313" key="1">
    <source>
        <dbReference type="EMBL" id="CAD6994478.1"/>
    </source>
</evidence>
<name>A0A811U803_CERCA</name>
<proteinExistence type="predicted"/>
<sequence length="253" mass="28277">MAKLDDDNHINYAANKTKEKFSSELRYMRQNCMLRSDWSGGAVVLFVAGRPAGLPLLLLYDVGVDQAVIKNSSSSSKYRNTGIGSNTHNNIRVRKPGGTGNWLVSARMTASSKVSGGVELKIKLANVLKIKNKFMDKLHLQRGTAAARVFAYLTDTQLLKCAHSNTFRLFARLHCRCAVWYGRCGDCCRLAGSGEKSYDRVVVVLQLDVLYSRDLLRFDLCISLELHDDDDDDDDDDVFVMCTPRTCIQVQLV</sequence>
<keyword evidence="2" id="KW-1185">Reference proteome</keyword>
<protein>
    <submittedName>
        <fullName evidence="1">(Mediterranean fruit fly) hypothetical protein</fullName>
    </submittedName>
</protein>
<evidence type="ECO:0000313" key="2">
    <source>
        <dbReference type="Proteomes" id="UP000606786"/>
    </source>
</evidence>
<comment type="caution">
    <text evidence="1">The sequence shown here is derived from an EMBL/GenBank/DDBJ whole genome shotgun (WGS) entry which is preliminary data.</text>
</comment>
<gene>
    <name evidence="1" type="ORF">CCAP1982_LOCUS3223</name>
</gene>
<reference evidence="1" key="1">
    <citation type="submission" date="2020-11" db="EMBL/GenBank/DDBJ databases">
        <authorList>
            <person name="Whitehead M."/>
        </authorList>
    </citation>
    <scope>NUCLEOTIDE SEQUENCE</scope>
    <source>
        <strain evidence="1">EGII</strain>
    </source>
</reference>
<dbReference type="EMBL" id="CAJHJT010000001">
    <property type="protein sequence ID" value="CAD6994478.1"/>
    <property type="molecule type" value="Genomic_DNA"/>
</dbReference>